<name>A0A0B6ZI60_9EUPU</name>
<sequence length="219" mass="24077">MPTSKSPTVDCDHNKVDCDLADCDSTDEVVLLLNSDETESKKVEIDKSQHQSKSSTVANEEAEMTAVATIETAQEDTNKQRLTERSHRLSSSDHKEVNTKGNGQHQSLTSSADSSDESQSNKSSSNESRDSTYRESMLHRSPVISGAESKERRANRISSSTVTVEDKDGHSSKSSAVDHTNKDTFHKGHRLHRGLSDTHDGKNDNIVENRSHHSSSADD</sequence>
<feature type="compositionally biased region" description="Basic and acidic residues" evidence="1">
    <location>
        <begin position="38"/>
        <end position="49"/>
    </location>
</feature>
<feature type="compositionally biased region" description="Basic and acidic residues" evidence="1">
    <location>
        <begin position="194"/>
        <end position="211"/>
    </location>
</feature>
<feature type="compositionally biased region" description="Basic and acidic residues" evidence="1">
    <location>
        <begin position="127"/>
        <end position="138"/>
    </location>
</feature>
<feature type="non-terminal residue" evidence="2">
    <location>
        <position position="219"/>
    </location>
</feature>
<feature type="compositionally biased region" description="Basic and acidic residues" evidence="1">
    <location>
        <begin position="76"/>
        <end position="98"/>
    </location>
</feature>
<feature type="compositionally biased region" description="Low complexity" evidence="1">
    <location>
        <begin position="107"/>
        <end position="126"/>
    </location>
</feature>
<protein>
    <submittedName>
        <fullName evidence="2">Uncharacterized protein</fullName>
    </submittedName>
</protein>
<dbReference type="EMBL" id="HACG01020691">
    <property type="protein sequence ID" value="CEK67556.1"/>
    <property type="molecule type" value="Transcribed_RNA"/>
</dbReference>
<accession>A0A0B6ZI60</accession>
<evidence type="ECO:0000313" key="2">
    <source>
        <dbReference type="EMBL" id="CEK67556.1"/>
    </source>
</evidence>
<proteinExistence type="predicted"/>
<dbReference type="AlphaFoldDB" id="A0A0B6ZI60"/>
<feature type="region of interest" description="Disordered" evidence="1">
    <location>
        <begin position="35"/>
        <end position="219"/>
    </location>
</feature>
<evidence type="ECO:0000256" key="1">
    <source>
        <dbReference type="SAM" id="MobiDB-lite"/>
    </source>
</evidence>
<gene>
    <name evidence="2" type="primary">ORF63069</name>
</gene>
<organism evidence="2">
    <name type="scientific">Arion vulgaris</name>
    <dbReference type="NCBI Taxonomy" id="1028688"/>
    <lineage>
        <taxon>Eukaryota</taxon>
        <taxon>Metazoa</taxon>
        <taxon>Spiralia</taxon>
        <taxon>Lophotrochozoa</taxon>
        <taxon>Mollusca</taxon>
        <taxon>Gastropoda</taxon>
        <taxon>Heterobranchia</taxon>
        <taxon>Euthyneura</taxon>
        <taxon>Panpulmonata</taxon>
        <taxon>Eupulmonata</taxon>
        <taxon>Stylommatophora</taxon>
        <taxon>Helicina</taxon>
        <taxon>Arionoidea</taxon>
        <taxon>Arionidae</taxon>
        <taxon>Arion</taxon>
    </lineage>
</organism>
<reference evidence="2" key="1">
    <citation type="submission" date="2014-12" db="EMBL/GenBank/DDBJ databases">
        <title>Insight into the proteome of Arion vulgaris.</title>
        <authorList>
            <person name="Aradska J."/>
            <person name="Bulat T."/>
            <person name="Smidak R."/>
            <person name="Sarate P."/>
            <person name="Gangsoo J."/>
            <person name="Sialana F."/>
            <person name="Bilban M."/>
            <person name="Lubec G."/>
        </authorList>
    </citation>
    <scope>NUCLEOTIDE SEQUENCE</scope>
    <source>
        <tissue evidence="2">Skin</tissue>
    </source>
</reference>